<comment type="caution">
    <text evidence="1">The sequence shown here is derived from an EMBL/GenBank/DDBJ whole genome shotgun (WGS) entry which is preliminary data.</text>
</comment>
<keyword evidence="2" id="KW-1185">Reference proteome</keyword>
<evidence type="ECO:0000313" key="1">
    <source>
        <dbReference type="EMBL" id="KAJ3262071.1"/>
    </source>
</evidence>
<dbReference type="AlphaFoldDB" id="A0AAD5UMB9"/>
<organism evidence="1 2">
    <name type="scientific">Boothiomyces macroporosus</name>
    <dbReference type="NCBI Taxonomy" id="261099"/>
    <lineage>
        <taxon>Eukaryota</taxon>
        <taxon>Fungi</taxon>
        <taxon>Fungi incertae sedis</taxon>
        <taxon>Chytridiomycota</taxon>
        <taxon>Chytridiomycota incertae sedis</taxon>
        <taxon>Chytridiomycetes</taxon>
        <taxon>Rhizophydiales</taxon>
        <taxon>Terramycetaceae</taxon>
        <taxon>Boothiomyces</taxon>
    </lineage>
</organism>
<gene>
    <name evidence="1" type="ORF">HK103_003914</name>
</gene>
<dbReference type="EMBL" id="JADGKB010000003">
    <property type="protein sequence ID" value="KAJ3262071.1"/>
    <property type="molecule type" value="Genomic_DNA"/>
</dbReference>
<sequence>MKQRSIDEIYEEVAAARERVLERYYKNRKQNIKRGPVRPNLFPVKHVVNSYYTF</sequence>
<dbReference type="Proteomes" id="UP001210925">
    <property type="component" value="Unassembled WGS sequence"/>
</dbReference>
<accession>A0AAD5UMB9</accession>
<evidence type="ECO:0000313" key="2">
    <source>
        <dbReference type="Proteomes" id="UP001210925"/>
    </source>
</evidence>
<proteinExistence type="predicted"/>
<reference evidence="1" key="1">
    <citation type="submission" date="2020-05" db="EMBL/GenBank/DDBJ databases">
        <title>Phylogenomic resolution of chytrid fungi.</title>
        <authorList>
            <person name="Stajich J.E."/>
            <person name="Amses K."/>
            <person name="Simmons R."/>
            <person name="Seto K."/>
            <person name="Myers J."/>
            <person name="Bonds A."/>
            <person name="Quandt C.A."/>
            <person name="Barry K."/>
            <person name="Liu P."/>
            <person name="Grigoriev I."/>
            <person name="Longcore J.E."/>
            <person name="James T.Y."/>
        </authorList>
    </citation>
    <scope>NUCLEOTIDE SEQUENCE</scope>
    <source>
        <strain evidence="1">PLAUS21</strain>
    </source>
</reference>
<protein>
    <submittedName>
        <fullName evidence="1">Uncharacterized protein</fullName>
    </submittedName>
</protein>
<name>A0AAD5UMB9_9FUNG</name>